<accession>A0A194WT84</accession>
<name>A0A194WT84_MOLSC</name>
<proteinExistence type="predicted"/>
<protein>
    <recommendedName>
        <fullName evidence="3">Heterokaryon incompatibility domain-containing protein</fullName>
    </recommendedName>
</protein>
<gene>
    <name evidence="1" type="ORF">LY89DRAFT_689087</name>
</gene>
<dbReference type="Proteomes" id="UP000070700">
    <property type="component" value="Unassembled WGS sequence"/>
</dbReference>
<dbReference type="AlphaFoldDB" id="A0A194WT84"/>
<dbReference type="EMBL" id="KQ947427">
    <property type="protein sequence ID" value="KUJ11168.1"/>
    <property type="molecule type" value="Genomic_DNA"/>
</dbReference>
<evidence type="ECO:0000313" key="2">
    <source>
        <dbReference type="Proteomes" id="UP000070700"/>
    </source>
</evidence>
<evidence type="ECO:0008006" key="3">
    <source>
        <dbReference type="Google" id="ProtNLM"/>
    </source>
</evidence>
<dbReference type="PANTHER" id="PTHR24148">
    <property type="entry name" value="ANKYRIN REPEAT DOMAIN-CONTAINING PROTEIN 39 HOMOLOG-RELATED"/>
    <property type="match status" value="1"/>
</dbReference>
<organism evidence="1 2">
    <name type="scientific">Mollisia scopiformis</name>
    <name type="common">Conifer needle endophyte fungus</name>
    <name type="synonym">Phialocephala scopiformis</name>
    <dbReference type="NCBI Taxonomy" id="149040"/>
    <lineage>
        <taxon>Eukaryota</taxon>
        <taxon>Fungi</taxon>
        <taxon>Dikarya</taxon>
        <taxon>Ascomycota</taxon>
        <taxon>Pezizomycotina</taxon>
        <taxon>Leotiomycetes</taxon>
        <taxon>Helotiales</taxon>
        <taxon>Mollisiaceae</taxon>
        <taxon>Mollisia</taxon>
    </lineage>
</organism>
<reference evidence="1 2" key="1">
    <citation type="submission" date="2015-10" db="EMBL/GenBank/DDBJ databases">
        <title>Full genome of DAOMC 229536 Phialocephala scopiformis, a fungal endophyte of spruce producing the potent anti-insectan compound rugulosin.</title>
        <authorList>
            <consortium name="DOE Joint Genome Institute"/>
            <person name="Walker A.K."/>
            <person name="Frasz S.L."/>
            <person name="Seifert K.A."/>
            <person name="Miller J.D."/>
            <person name="Mondo S.J."/>
            <person name="Labutti K."/>
            <person name="Lipzen A."/>
            <person name="Dockter R."/>
            <person name="Kennedy M."/>
            <person name="Grigoriev I.V."/>
            <person name="Spatafora J.W."/>
        </authorList>
    </citation>
    <scope>NUCLEOTIDE SEQUENCE [LARGE SCALE GENOMIC DNA]</scope>
    <source>
        <strain evidence="1 2">CBS 120377</strain>
    </source>
</reference>
<dbReference type="GeneID" id="28825567"/>
<dbReference type="KEGG" id="psco:LY89DRAFT_689087"/>
<dbReference type="PANTHER" id="PTHR24148:SF73">
    <property type="entry name" value="HET DOMAIN PROTEIN (AFU_ORTHOLOGUE AFUA_8G01020)"/>
    <property type="match status" value="1"/>
</dbReference>
<keyword evidence="2" id="KW-1185">Reference proteome</keyword>
<dbReference type="InParanoid" id="A0A194WT84"/>
<dbReference type="OrthoDB" id="4161611at2759"/>
<evidence type="ECO:0000313" key="1">
    <source>
        <dbReference type="EMBL" id="KUJ11168.1"/>
    </source>
</evidence>
<dbReference type="RefSeq" id="XP_018065523.1">
    <property type="nucleotide sequence ID" value="XM_018215841.1"/>
</dbReference>
<sequence length="81" mass="9100">MDIQEACIHSPLDSTKAQIRVLRLQPRLNPVPDMIVCSLAVADLDHSNCQYEALSYEWGDPKSKELPIVLKGVEVVVRENL</sequence>
<dbReference type="InterPro" id="IPR052895">
    <property type="entry name" value="HetReg/Transcr_Mod"/>
</dbReference>